<feature type="region of interest" description="Disordered" evidence="1">
    <location>
        <begin position="43"/>
        <end position="69"/>
    </location>
</feature>
<feature type="region of interest" description="Disordered" evidence="1">
    <location>
        <begin position="101"/>
        <end position="124"/>
    </location>
</feature>
<accession>A0A0C3GUA1</accession>
<proteinExistence type="predicted"/>
<evidence type="ECO:0000256" key="1">
    <source>
        <dbReference type="SAM" id="MobiDB-lite"/>
    </source>
</evidence>
<evidence type="ECO:0000313" key="2">
    <source>
        <dbReference type="EMBL" id="KIM94914.1"/>
    </source>
</evidence>
<dbReference type="Proteomes" id="UP000054321">
    <property type="component" value="Unassembled WGS sequence"/>
</dbReference>
<reference evidence="2 3" key="1">
    <citation type="submission" date="2014-04" db="EMBL/GenBank/DDBJ databases">
        <authorList>
            <consortium name="DOE Joint Genome Institute"/>
            <person name="Kuo A."/>
            <person name="Martino E."/>
            <person name="Perotto S."/>
            <person name="Kohler A."/>
            <person name="Nagy L.G."/>
            <person name="Floudas D."/>
            <person name="Copeland A."/>
            <person name="Barry K.W."/>
            <person name="Cichocki N."/>
            <person name="Veneault-Fourrey C."/>
            <person name="LaButti K."/>
            <person name="Lindquist E.A."/>
            <person name="Lipzen A."/>
            <person name="Lundell T."/>
            <person name="Morin E."/>
            <person name="Murat C."/>
            <person name="Sun H."/>
            <person name="Tunlid A."/>
            <person name="Henrissat B."/>
            <person name="Grigoriev I.V."/>
            <person name="Hibbett D.S."/>
            <person name="Martin F."/>
            <person name="Nordberg H.P."/>
            <person name="Cantor M.N."/>
            <person name="Hua S.X."/>
        </authorList>
    </citation>
    <scope>NUCLEOTIDE SEQUENCE [LARGE SCALE GENOMIC DNA]</scope>
    <source>
        <strain evidence="2 3">Zn</strain>
    </source>
</reference>
<dbReference type="EMBL" id="KN832888">
    <property type="protein sequence ID" value="KIM94914.1"/>
    <property type="molecule type" value="Genomic_DNA"/>
</dbReference>
<reference evidence="3" key="2">
    <citation type="submission" date="2015-01" db="EMBL/GenBank/DDBJ databases">
        <title>Evolutionary Origins and Diversification of the Mycorrhizal Mutualists.</title>
        <authorList>
            <consortium name="DOE Joint Genome Institute"/>
            <consortium name="Mycorrhizal Genomics Consortium"/>
            <person name="Kohler A."/>
            <person name="Kuo A."/>
            <person name="Nagy L.G."/>
            <person name="Floudas D."/>
            <person name="Copeland A."/>
            <person name="Barry K.W."/>
            <person name="Cichocki N."/>
            <person name="Veneault-Fourrey C."/>
            <person name="LaButti K."/>
            <person name="Lindquist E.A."/>
            <person name="Lipzen A."/>
            <person name="Lundell T."/>
            <person name="Morin E."/>
            <person name="Murat C."/>
            <person name="Riley R."/>
            <person name="Ohm R."/>
            <person name="Sun H."/>
            <person name="Tunlid A."/>
            <person name="Henrissat B."/>
            <person name="Grigoriev I.V."/>
            <person name="Hibbett D.S."/>
            <person name="Martin F."/>
        </authorList>
    </citation>
    <scope>NUCLEOTIDE SEQUENCE [LARGE SCALE GENOMIC DNA]</scope>
    <source>
        <strain evidence="3">Zn</strain>
    </source>
</reference>
<gene>
    <name evidence="2" type="ORF">OIDMADRAFT_34339</name>
</gene>
<name>A0A0C3GUA1_OIDMZ</name>
<protein>
    <submittedName>
        <fullName evidence="2">Uncharacterized protein</fullName>
    </submittedName>
</protein>
<evidence type="ECO:0000313" key="3">
    <source>
        <dbReference type="Proteomes" id="UP000054321"/>
    </source>
</evidence>
<organism evidence="2 3">
    <name type="scientific">Oidiodendron maius (strain Zn)</name>
    <dbReference type="NCBI Taxonomy" id="913774"/>
    <lineage>
        <taxon>Eukaryota</taxon>
        <taxon>Fungi</taxon>
        <taxon>Dikarya</taxon>
        <taxon>Ascomycota</taxon>
        <taxon>Pezizomycotina</taxon>
        <taxon>Leotiomycetes</taxon>
        <taxon>Leotiomycetes incertae sedis</taxon>
        <taxon>Myxotrichaceae</taxon>
        <taxon>Oidiodendron</taxon>
    </lineage>
</organism>
<dbReference type="InParanoid" id="A0A0C3GUA1"/>
<dbReference type="HOGENOM" id="CLU_2004559_0_0_1"/>
<keyword evidence="3" id="KW-1185">Reference proteome</keyword>
<sequence length="124" mass="13437">MKARGSGTATAPEGPSRRRHRRERTERITRMLSFEHSKRVGIAEHQTRKFPARNSQAASKFPASGAGRIPGGHCVSQGEKHAMELGFPGCRCRACMSRAQNPTGSECRAQTPPGTVAGPAKRWG</sequence>
<dbReference type="AlphaFoldDB" id="A0A0C3GUA1"/>
<feature type="region of interest" description="Disordered" evidence="1">
    <location>
        <begin position="1"/>
        <end position="31"/>
    </location>
</feature>